<evidence type="ECO:0000256" key="3">
    <source>
        <dbReference type="ARBA" id="ARBA00012071"/>
    </source>
</evidence>
<proteinExistence type="inferred from homology"/>
<dbReference type="InterPro" id="IPR003758">
    <property type="entry name" value="LpxK"/>
</dbReference>
<accession>A0A292YFQ0</accession>
<keyword evidence="5 13" id="KW-0444">Lipid biosynthesis</keyword>
<keyword evidence="10 13" id="KW-0067">ATP-binding</keyword>
<evidence type="ECO:0000256" key="1">
    <source>
        <dbReference type="ARBA" id="ARBA00002274"/>
    </source>
</evidence>
<evidence type="ECO:0000256" key="6">
    <source>
        <dbReference type="ARBA" id="ARBA00022556"/>
    </source>
</evidence>
<dbReference type="RefSeq" id="WP_096259538.1">
    <property type="nucleotide sequence ID" value="NZ_BDME01000002.1"/>
</dbReference>
<dbReference type="UniPathway" id="UPA00359">
    <property type="reaction ID" value="UER00482"/>
</dbReference>
<organism evidence="15 16">
    <name type="scientific">Lebetimonas natsushimae</name>
    <dbReference type="NCBI Taxonomy" id="1936991"/>
    <lineage>
        <taxon>Bacteria</taxon>
        <taxon>Pseudomonadati</taxon>
        <taxon>Campylobacterota</taxon>
        <taxon>Epsilonproteobacteria</taxon>
        <taxon>Nautiliales</taxon>
        <taxon>Nautiliaceae</taxon>
        <taxon>Lebetimonas</taxon>
    </lineage>
</organism>
<dbReference type="SUPFAM" id="SSF52540">
    <property type="entry name" value="P-loop containing nucleoside triphosphate hydrolases"/>
    <property type="match status" value="1"/>
</dbReference>
<dbReference type="EC" id="2.7.1.130" evidence="3 13"/>
<keyword evidence="16" id="KW-1185">Reference proteome</keyword>
<keyword evidence="9 13" id="KW-0418">Kinase</keyword>
<dbReference type="GO" id="GO:0005886">
    <property type="term" value="C:plasma membrane"/>
    <property type="evidence" value="ECO:0007669"/>
    <property type="project" value="TreeGrafter"/>
</dbReference>
<dbReference type="PANTHER" id="PTHR42724">
    <property type="entry name" value="TETRAACYLDISACCHARIDE 4'-KINASE"/>
    <property type="match status" value="1"/>
</dbReference>
<sequence>MKNGEIKEKIFRFFEEMYYSPKWYHYPVILALLPFSFIYLIIAHFKFPRNYEDMKIPIISIGNIITGGSGKTPLAIAIAKHLKDKKIAVVLRGYKRLSQGLVVVKDFNEILVPVEISGDEAMEIALSSNAAVIVSEDRKKGIEKAKELGCEVVILDDGFDKPFKKLNIVIDKKLKNPFVLPAGGYRYPRLALRFADIILRENVDFKRNVKKTKGDVLISAISNPKRLLKYADVKEYKFFPDHYFFKKKDIKAYRNKTIVTTEKDYVKLKQFGLNLKVIEMDLEINKEILDKIDEYVKIS</sequence>
<evidence type="ECO:0000313" key="16">
    <source>
        <dbReference type="Proteomes" id="UP000217944"/>
    </source>
</evidence>
<keyword evidence="6 13" id="KW-0441">Lipid A biosynthesis</keyword>
<reference evidence="15 16" key="1">
    <citation type="journal article" date="2017" name="Syst. Appl. Microbiol.">
        <title>Lebetimonas natsushimae sp. nov., a novel strictly anaerobic, moderately thermophilic chemoautotroph isolated from a deep-sea hydrothermal vent polychaete nest in the Mid-Okinawa Trough.</title>
        <authorList>
            <person name="Nagata R."/>
            <person name="Takaki Y."/>
            <person name="Tame A."/>
            <person name="Nunoura T."/>
            <person name="Muto H."/>
            <person name="Mino S."/>
            <person name="Sawayama S."/>
            <person name="Takai K."/>
            <person name="Nakagawa S."/>
        </authorList>
    </citation>
    <scope>NUCLEOTIDE SEQUENCE [LARGE SCALE GENOMIC DNA]</scope>
    <source>
        <strain evidence="15 16">HS1857</strain>
    </source>
</reference>
<comment type="pathway">
    <text evidence="2 13">Glycolipid biosynthesis; lipid IV(A) biosynthesis; lipid IV(A) from (3R)-3-hydroxytetradecanoyl-[acyl-carrier-protein] and UDP-N-acetyl-alpha-D-glucosamine: step 6/6.</text>
</comment>
<keyword evidence="14" id="KW-0472">Membrane</keyword>
<dbReference type="HAMAP" id="MF_00409">
    <property type="entry name" value="LpxK"/>
    <property type="match status" value="1"/>
</dbReference>
<dbReference type="NCBIfam" id="TIGR00682">
    <property type="entry name" value="lpxK"/>
    <property type="match status" value="1"/>
</dbReference>
<comment type="function">
    <text evidence="1 13">Transfers the gamma-phosphate of ATP to the 4'-position of a tetraacyldisaccharide 1-phosphate intermediate (termed DS-1-P) to form tetraacyldisaccharide 1,4'-bis-phosphate (lipid IVA).</text>
</comment>
<dbReference type="GO" id="GO:0009244">
    <property type="term" value="P:lipopolysaccharide core region biosynthetic process"/>
    <property type="evidence" value="ECO:0007669"/>
    <property type="project" value="TreeGrafter"/>
</dbReference>
<evidence type="ECO:0000256" key="5">
    <source>
        <dbReference type="ARBA" id="ARBA00022516"/>
    </source>
</evidence>
<evidence type="ECO:0000256" key="8">
    <source>
        <dbReference type="ARBA" id="ARBA00022741"/>
    </source>
</evidence>
<protein>
    <recommendedName>
        <fullName evidence="4 13">Tetraacyldisaccharide 4'-kinase</fullName>
        <ecNumber evidence="3 13">2.7.1.130</ecNumber>
    </recommendedName>
    <alternativeName>
        <fullName evidence="12 13">Lipid A 4'-kinase</fullName>
    </alternativeName>
</protein>
<evidence type="ECO:0000256" key="7">
    <source>
        <dbReference type="ARBA" id="ARBA00022679"/>
    </source>
</evidence>
<dbReference type="EMBL" id="BDME01000002">
    <property type="protein sequence ID" value="GAX87961.1"/>
    <property type="molecule type" value="Genomic_DNA"/>
</dbReference>
<keyword evidence="8 13" id="KW-0547">Nucleotide-binding</keyword>
<evidence type="ECO:0000256" key="13">
    <source>
        <dbReference type="HAMAP-Rule" id="MF_00409"/>
    </source>
</evidence>
<dbReference type="GO" id="GO:0005524">
    <property type="term" value="F:ATP binding"/>
    <property type="evidence" value="ECO:0007669"/>
    <property type="project" value="UniProtKB-UniRule"/>
</dbReference>
<name>A0A292YFQ0_9BACT</name>
<dbReference type="AlphaFoldDB" id="A0A292YFQ0"/>
<dbReference type="GO" id="GO:0009245">
    <property type="term" value="P:lipid A biosynthetic process"/>
    <property type="evidence" value="ECO:0007669"/>
    <property type="project" value="UniProtKB-UniRule"/>
</dbReference>
<evidence type="ECO:0000256" key="4">
    <source>
        <dbReference type="ARBA" id="ARBA00016436"/>
    </source>
</evidence>
<dbReference type="InterPro" id="IPR027417">
    <property type="entry name" value="P-loop_NTPase"/>
</dbReference>
<keyword evidence="14" id="KW-0812">Transmembrane</keyword>
<dbReference type="PANTHER" id="PTHR42724:SF1">
    <property type="entry name" value="TETRAACYLDISACCHARIDE 4'-KINASE, MITOCHONDRIAL-RELATED"/>
    <property type="match status" value="1"/>
</dbReference>
<feature type="transmembrane region" description="Helical" evidence="14">
    <location>
        <begin position="23"/>
        <end position="45"/>
    </location>
</feature>
<dbReference type="OrthoDB" id="9766423at2"/>
<evidence type="ECO:0000313" key="15">
    <source>
        <dbReference type="EMBL" id="GAX87961.1"/>
    </source>
</evidence>
<evidence type="ECO:0000256" key="12">
    <source>
        <dbReference type="ARBA" id="ARBA00029757"/>
    </source>
</evidence>
<evidence type="ECO:0000256" key="2">
    <source>
        <dbReference type="ARBA" id="ARBA00004870"/>
    </source>
</evidence>
<dbReference type="Pfam" id="PF02606">
    <property type="entry name" value="LpxK"/>
    <property type="match status" value="1"/>
</dbReference>
<keyword evidence="7 13" id="KW-0808">Transferase</keyword>
<keyword evidence="11 13" id="KW-0443">Lipid metabolism</keyword>
<dbReference type="GO" id="GO:0009029">
    <property type="term" value="F:lipid-A 4'-kinase activity"/>
    <property type="evidence" value="ECO:0007669"/>
    <property type="project" value="UniProtKB-UniRule"/>
</dbReference>
<evidence type="ECO:0000256" key="11">
    <source>
        <dbReference type="ARBA" id="ARBA00023098"/>
    </source>
</evidence>
<comment type="catalytic activity">
    <reaction evidence="13">
        <text>a lipid A disaccharide + ATP = a lipid IVA + ADP + H(+)</text>
        <dbReference type="Rhea" id="RHEA:67840"/>
        <dbReference type="ChEBI" id="CHEBI:15378"/>
        <dbReference type="ChEBI" id="CHEBI:30616"/>
        <dbReference type="ChEBI" id="CHEBI:176343"/>
        <dbReference type="ChEBI" id="CHEBI:176425"/>
        <dbReference type="ChEBI" id="CHEBI:456216"/>
        <dbReference type="EC" id="2.7.1.130"/>
    </reaction>
</comment>
<evidence type="ECO:0000256" key="9">
    <source>
        <dbReference type="ARBA" id="ARBA00022777"/>
    </source>
</evidence>
<feature type="binding site" evidence="13">
    <location>
        <begin position="65"/>
        <end position="72"/>
    </location>
    <ligand>
        <name>ATP</name>
        <dbReference type="ChEBI" id="CHEBI:30616"/>
    </ligand>
</feature>
<evidence type="ECO:0000256" key="14">
    <source>
        <dbReference type="SAM" id="Phobius"/>
    </source>
</evidence>
<comment type="similarity">
    <text evidence="13">Belongs to the LpxK family.</text>
</comment>
<evidence type="ECO:0000256" key="10">
    <source>
        <dbReference type="ARBA" id="ARBA00022840"/>
    </source>
</evidence>
<gene>
    <name evidence="13" type="primary">lpxK</name>
    <name evidence="15" type="ORF">LNAT_P1258</name>
</gene>
<dbReference type="Proteomes" id="UP000217944">
    <property type="component" value="Unassembled WGS sequence"/>
</dbReference>
<keyword evidence="14" id="KW-1133">Transmembrane helix</keyword>
<dbReference type="NCBIfam" id="NF001892">
    <property type="entry name" value="PRK00652.1-5"/>
    <property type="match status" value="1"/>
</dbReference>
<comment type="caution">
    <text evidence="15">The sequence shown here is derived from an EMBL/GenBank/DDBJ whole genome shotgun (WGS) entry which is preliminary data.</text>
</comment>